<feature type="signal peptide" evidence="1">
    <location>
        <begin position="1"/>
        <end position="24"/>
    </location>
</feature>
<organism evidence="2 3">
    <name type="scientific">Williamwhitmania taraxaci</name>
    <dbReference type="NCBI Taxonomy" id="1640674"/>
    <lineage>
        <taxon>Bacteria</taxon>
        <taxon>Pseudomonadati</taxon>
        <taxon>Bacteroidota</taxon>
        <taxon>Bacteroidia</taxon>
        <taxon>Bacteroidales</taxon>
        <taxon>Williamwhitmaniaceae</taxon>
        <taxon>Williamwhitmania</taxon>
    </lineage>
</organism>
<protein>
    <submittedName>
        <fullName evidence="2">Uncharacterized protein</fullName>
    </submittedName>
</protein>
<accession>A0A1G6HF75</accession>
<proteinExistence type="predicted"/>
<sequence length="349" mass="39393">MKNSLLIFGAFVLLGTWLPKQAEAQVAARDTADLTNNFYDNETVMPLPMVTLSVDGEIANPGVVDFSKLPIHSVIVKETKLNPDGSNTFEGAYRYDGYSLFDILNKVKLQKKNGKDFAPIIDLYIEVSNDKGEKVILSWGELYYPNNLQNIIIANAVMRIVPSKTMELWPLPETSKLVVPLDLLTARNISNPSKITIRSIDATFKVQKGLSPMFSESFKLTAENGKEVVIKEISKELSKITYHSIFYGRGRGIHSTTPFTGYVLKEVMEPYYTLAKENIQHGLFVFAGFDGYRVAMTYAELFNRNDQAEFLLLNDQSDKDGGCFKIFPACDFFSDRAVKSLKEVRFERR</sequence>
<keyword evidence="3" id="KW-1185">Reference proteome</keyword>
<dbReference type="RefSeq" id="WP_092436128.1">
    <property type="nucleotide sequence ID" value="NZ_FMYP01000010.1"/>
</dbReference>
<reference evidence="2 3" key="1">
    <citation type="submission" date="2016-09" db="EMBL/GenBank/DDBJ databases">
        <authorList>
            <person name="Capua I."/>
            <person name="De Benedictis P."/>
            <person name="Joannis T."/>
            <person name="Lombin L.H."/>
            <person name="Cattoli G."/>
        </authorList>
    </citation>
    <scope>NUCLEOTIDE SEQUENCE [LARGE SCALE GENOMIC DNA]</scope>
    <source>
        <strain evidence="2 3">A7P-90m</strain>
    </source>
</reference>
<dbReference type="OrthoDB" id="9804789at2"/>
<keyword evidence="1" id="KW-0732">Signal</keyword>
<name>A0A1G6HF75_9BACT</name>
<feature type="chain" id="PRO_5011614411" evidence="1">
    <location>
        <begin position="25"/>
        <end position="349"/>
    </location>
</feature>
<dbReference type="AlphaFoldDB" id="A0A1G6HF75"/>
<dbReference type="Proteomes" id="UP000199452">
    <property type="component" value="Unassembled WGS sequence"/>
</dbReference>
<dbReference type="EMBL" id="FMYP01000010">
    <property type="protein sequence ID" value="SDB92803.1"/>
    <property type="molecule type" value="Genomic_DNA"/>
</dbReference>
<evidence type="ECO:0000256" key="1">
    <source>
        <dbReference type="SAM" id="SignalP"/>
    </source>
</evidence>
<evidence type="ECO:0000313" key="3">
    <source>
        <dbReference type="Proteomes" id="UP000199452"/>
    </source>
</evidence>
<evidence type="ECO:0000313" key="2">
    <source>
        <dbReference type="EMBL" id="SDB92803.1"/>
    </source>
</evidence>
<dbReference type="STRING" id="1640674.SAMN05216323_101017"/>
<gene>
    <name evidence="2" type="ORF">SAMN05216323_101017</name>
</gene>